<feature type="non-terminal residue" evidence="8">
    <location>
        <position position="1"/>
    </location>
</feature>
<evidence type="ECO:0000256" key="1">
    <source>
        <dbReference type="ARBA" id="ARBA00004651"/>
    </source>
</evidence>
<feature type="transmembrane region" description="Helical" evidence="6">
    <location>
        <begin position="12"/>
        <end position="31"/>
    </location>
</feature>
<keyword evidence="8" id="KW-0830">Ubiquinone</keyword>
<evidence type="ECO:0000256" key="6">
    <source>
        <dbReference type="SAM" id="Phobius"/>
    </source>
</evidence>
<gene>
    <name evidence="8" type="ORF">C665_18942</name>
</gene>
<evidence type="ECO:0000256" key="2">
    <source>
        <dbReference type="ARBA" id="ARBA00022475"/>
    </source>
</evidence>
<evidence type="ECO:0000256" key="4">
    <source>
        <dbReference type="ARBA" id="ARBA00022989"/>
    </source>
</evidence>
<proteinExistence type="predicted"/>
<dbReference type="EMBL" id="AMXD01000216">
    <property type="protein sequence ID" value="ENO76600.1"/>
    <property type="molecule type" value="Genomic_DNA"/>
</dbReference>
<sequence>ARALLRVPPLAMLAGGLGVAACAGLVGLFHGGPFLAGHWIFPAGLALGTPLLFDLGVFLTVLGAVLHVLLGVLERED</sequence>
<name>N6XB42_THASP</name>
<comment type="subcellular location">
    <subcellularLocation>
        <location evidence="1">Cell membrane</location>
        <topology evidence="1">Multi-pass membrane protein</topology>
    </subcellularLocation>
</comment>
<keyword evidence="4 6" id="KW-1133">Transmembrane helix</keyword>
<keyword evidence="5 6" id="KW-0472">Membrane</keyword>
<dbReference type="AlphaFoldDB" id="N6XB42"/>
<comment type="caution">
    <text evidence="8">The sequence shown here is derived from an EMBL/GenBank/DDBJ whole genome shotgun (WGS) entry which is preliminary data.</text>
</comment>
<evidence type="ECO:0000256" key="5">
    <source>
        <dbReference type="ARBA" id="ARBA00023136"/>
    </source>
</evidence>
<evidence type="ECO:0000256" key="3">
    <source>
        <dbReference type="ARBA" id="ARBA00022692"/>
    </source>
</evidence>
<keyword evidence="3 6" id="KW-0812">Transmembrane</keyword>
<keyword evidence="2" id="KW-1003">Cell membrane</keyword>
<feature type="transmembrane region" description="Helical" evidence="6">
    <location>
        <begin position="51"/>
        <end position="73"/>
    </location>
</feature>
<dbReference type="Pfam" id="PF04039">
    <property type="entry name" value="MnhB"/>
    <property type="match status" value="1"/>
</dbReference>
<organism evidence="8 9">
    <name type="scientific">Thauera aminoaromatica S2</name>
    <dbReference type="NCBI Taxonomy" id="1234381"/>
    <lineage>
        <taxon>Bacteria</taxon>
        <taxon>Pseudomonadati</taxon>
        <taxon>Pseudomonadota</taxon>
        <taxon>Betaproteobacteria</taxon>
        <taxon>Rhodocyclales</taxon>
        <taxon>Zoogloeaceae</taxon>
        <taxon>Thauera</taxon>
    </lineage>
</organism>
<reference evidence="8 9" key="1">
    <citation type="submission" date="2012-09" db="EMBL/GenBank/DDBJ databases">
        <title>Draft Genome Sequences of 6 Strains from Genus Thauera.</title>
        <authorList>
            <person name="Liu B."/>
            <person name="Shapleigh J.P."/>
            <person name="Frostegard A.H."/>
        </authorList>
    </citation>
    <scope>NUCLEOTIDE SEQUENCE [LARGE SCALE GENOMIC DNA]</scope>
    <source>
        <strain evidence="8 9">S2</strain>
    </source>
</reference>
<evidence type="ECO:0000259" key="7">
    <source>
        <dbReference type="Pfam" id="PF04039"/>
    </source>
</evidence>
<accession>N6XB42</accession>
<feature type="domain" description="Na+/H+ antiporter MnhB subunit-related protein" evidence="7">
    <location>
        <begin position="3"/>
        <end position="66"/>
    </location>
</feature>
<evidence type="ECO:0000313" key="8">
    <source>
        <dbReference type="EMBL" id="ENO76600.1"/>
    </source>
</evidence>
<protein>
    <submittedName>
        <fullName evidence="8">NADH/ubiquinone/plastoquinone (Complex I)</fullName>
    </submittedName>
</protein>
<dbReference type="RefSeq" id="WP_004326687.1">
    <property type="nucleotide sequence ID" value="NZ_AMXD01000216.1"/>
</dbReference>
<dbReference type="Proteomes" id="UP000013042">
    <property type="component" value="Unassembled WGS sequence"/>
</dbReference>
<dbReference type="InterPro" id="IPR007182">
    <property type="entry name" value="MnhB"/>
</dbReference>
<evidence type="ECO:0000313" key="9">
    <source>
        <dbReference type="Proteomes" id="UP000013042"/>
    </source>
</evidence>
<dbReference type="GO" id="GO:0005886">
    <property type="term" value="C:plasma membrane"/>
    <property type="evidence" value="ECO:0007669"/>
    <property type="project" value="UniProtKB-SubCell"/>
</dbReference>